<dbReference type="InterPro" id="IPR019931">
    <property type="entry name" value="LPXTG_anchor"/>
</dbReference>
<feature type="coiled-coil region" evidence="5">
    <location>
        <begin position="49"/>
        <end position="291"/>
    </location>
</feature>
<dbReference type="Pfam" id="PF00746">
    <property type="entry name" value="Gram_pos_anchor"/>
    <property type="match status" value="1"/>
</dbReference>
<evidence type="ECO:0000256" key="6">
    <source>
        <dbReference type="SAM" id="Phobius"/>
    </source>
</evidence>
<keyword evidence="6" id="KW-1133">Transmembrane helix</keyword>
<dbReference type="RefSeq" id="WP_224783230.1">
    <property type="nucleotide sequence ID" value="NZ_JAKHFC010000026.1"/>
</dbReference>
<protein>
    <submittedName>
        <fullName evidence="8">SEC10/PgrA surface exclusion domain-containing protein</fullName>
    </submittedName>
</protein>
<keyword evidence="5" id="KW-0175">Coiled coil</keyword>
<keyword evidence="2" id="KW-0964">Secreted</keyword>
<evidence type="ECO:0000256" key="2">
    <source>
        <dbReference type="ARBA" id="ARBA00022525"/>
    </source>
</evidence>
<feature type="domain" description="Gram-positive cocci surface proteins LPxTG" evidence="7">
    <location>
        <begin position="804"/>
        <end position="838"/>
    </location>
</feature>
<evidence type="ECO:0000313" key="9">
    <source>
        <dbReference type="Proteomes" id="UP001213015"/>
    </source>
</evidence>
<evidence type="ECO:0000256" key="3">
    <source>
        <dbReference type="ARBA" id="ARBA00022729"/>
    </source>
</evidence>
<dbReference type="PANTHER" id="PTHR23159">
    <property type="entry name" value="CENTROSOMAL PROTEIN 2"/>
    <property type="match status" value="1"/>
</dbReference>
<name>A0AAP3GXG3_9LACO</name>
<dbReference type="AlphaFoldDB" id="A0AAP3GXG3"/>
<accession>A0AAP3GXG3</accession>
<reference evidence="8" key="1">
    <citation type="submission" date="2022-01" db="EMBL/GenBank/DDBJ databases">
        <title>VMRC isolate genome collection.</title>
        <authorList>
            <person name="France M."/>
            <person name="Rutt L."/>
            <person name="Humphrys M."/>
            <person name="Ravel J."/>
        </authorList>
    </citation>
    <scope>NUCLEOTIDE SEQUENCE</scope>
    <source>
        <strain evidence="8">C0127B5</strain>
    </source>
</reference>
<gene>
    <name evidence="8" type="ORF">L2422_03815</name>
</gene>
<evidence type="ECO:0000256" key="5">
    <source>
        <dbReference type="SAM" id="Coils"/>
    </source>
</evidence>
<dbReference type="InterPro" id="IPR027607">
    <property type="entry name" value="Surf_Exclu_SEC10/PgrA"/>
</dbReference>
<feature type="coiled-coil region" evidence="5">
    <location>
        <begin position="544"/>
        <end position="763"/>
    </location>
</feature>
<dbReference type="NCBIfam" id="TIGR04320">
    <property type="entry name" value="Surf_Exclu_PgrA"/>
    <property type="match status" value="1"/>
</dbReference>
<evidence type="ECO:0000313" key="8">
    <source>
        <dbReference type="EMBL" id="MCZ3844650.1"/>
    </source>
</evidence>
<proteinExistence type="predicted"/>
<dbReference type="Proteomes" id="UP001213015">
    <property type="component" value="Unassembled WGS sequence"/>
</dbReference>
<dbReference type="EMBL" id="JAKHLF010000004">
    <property type="protein sequence ID" value="MCZ3844650.1"/>
    <property type="molecule type" value="Genomic_DNA"/>
</dbReference>
<dbReference type="SUPFAM" id="SSF57997">
    <property type="entry name" value="Tropomyosin"/>
    <property type="match status" value="1"/>
</dbReference>
<comment type="caution">
    <text evidence="8">The sequence shown here is derived from an EMBL/GenBank/DDBJ whole genome shotgun (WGS) entry which is preliminary data.</text>
</comment>
<evidence type="ECO:0000256" key="4">
    <source>
        <dbReference type="ARBA" id="ARBA00023088"/>
    </source>
</evidence>
<keyword evidence="6" id="KW-0812">Transmembrane</keyword>
<evidence type="ECO:0000259" key="7">
    <source>
        <dbReference type="Pfam" id="PF00746"/>
    </source>
</evidence>
<organism evidence="8 9">
    <name type="scientific">Lactobacillus mulieris</name>
    <dbReference type="NCBI Taxonomy" id="2508708"/>
    <lineage>
        <taxon>Bacteria</taxon>
        <taxon>Bacillati</taxon>
        <taxon>Bacillota</taxon>
        <taxon>Bacilli</taxon>
        <taxon>Lactobacillales</taxon>
        <taxon>Lactobacillaceae</taxon>
        <taxon>Lactobacillus</taxon>
    </lineage>
</organism>
<dbReference type="PANTHER" id="PTHR23159:SF31">
    <property type="entry name" value="CENTROSOME-ASSOCIATED PROTEIN CEP250 ISOFORM X1"/>
    <property type="match status" value="1"/>
</dbReference>
<keyword evidence="4" id="KW-0572">Peptidoglycan-anchor</keyword>
<dbReference type="NCBIfam" id="TIGR01167">
    <property type="entry name" value="LPXTG_anchor"/>
    <property type="match status" value="1"/>
</dbReference>
<sequence>MNNKFKDTVVGTAALLATTTIALTTNSHQVKADNKENTKQINNNSTSSLESTEQRVTKAESNVNDAQLEANSASRNKVLAEQKKDQAFDTLKKAKENQTKAENLVKEAQNKVSNKEIGEKQAQKAVDEDKVAIDQAQSQVDEAKKTADLALDSLNEAQSKVTNQEQKVKDAQVKVDNTQKIVDNTNVGKIQTDLDQANKNLTQAQSSLDEENNKLIKTRVAIDNSNEQLKQGKAELTQKQAQLDQANEQLKNSQEMANKANEDLTANENSLNQLKQKIATLKSTEENQDKLIYGTDFINLVKKYKEENRDNWGFWSSYPDLAEVAKKYYEANFQGYKPTKADENTYYTINNGLIDKEAIKQMSLYAASLLNPLRISLGEKPILVSDASIEVELATIKAYNDANQGFGHLENIIQDKIPKEFGFWTEGESIAMTTNSSDLKGTRVSLADLKMGIRQAIAMWVFDDNDQGYGHMTDVLSLRIYKSEDAAISIDKFGIFHFNDIVEPSEDGEFAQLKKTGQTYNEPTDVASELANLEAEEVTKQTSYEAAKANAEQLNNKLNADQQVVNKAQQAVNDKANTIKNIQSSLAQYIEQENNIKNTIEKLQSNIKSKEEIITNLENQLAEASADNKQKLADLQTAKSNLDEVNNELISLNTDLKQKQTNNDIAKKTLEEKTSILNEAKQKLELDTADLLSYQQAPENLKKAQDNLAQVQDELEKANKVYEESINLLTISANNDELAQNKLAEAKKELASAKAALSALKALLEPQKIENNSAEFINKQQMPEQVISKIKNRTMMPEKTRVESNKTLPQTGNDSWILTSLGVLLSLWGVMVNFKKRKI</sequence>
<keyword evidence="3" id="KW-0732">Signal</keyword>
<keyword evidence="1" id="KW-0134">Cell wall</keyword>
<evidence type="ECO:0000256" key="1">
    <source>
        <dbReference type="ARBA" id="ARBA00022512"/>
    </source>
</evidence>
<keyword evidence="6" id="KW-0472">Membrane</keyword>
<feature type="transmembrane region" description="Helical" evidence="6">
    <location>
        <begin position="815"/>
        <end position="834"/>
    </location>
</feature>